<evidence type="ECO:0000313" key="1">
    <source>
        <dbReference type="EMBL" id="GHO98136.1"/>
    </source>
</evidence>
<dbReference type="Gene3D" id="1.10.510.10">
    <property type="entry name" value="Transferase(Phosphotransferase) domain 1"/>
    <property type="match status" value="1"/>
</dbReference>
<keyword evidence="2" id="KW-1185">Reference proteome</keyword>
<protein>
    <recommendedName>
        <fullName evidence="3">Protein kinase domain-containing protein</fullName>
    </recommendedName>
</protein>
<dbReference type="AlphaFoldDB" id="A0A8J3IZK1"/>
<evidence type="ECO:0000313" key="2">
    <source>
        <dbReference type="Proteomes" id="UP000597444"/>
    </source>
</evidence>
<evidence type="ECO:0008006" key="3">
    <source>
        <dbReference type="Google" id="ProtNLM"/>
    </source>
</evidence>
<dbReference type="EMBL" id="BNJK01000002">
    <property type="protein sequence ID" value="GHO98136.1"/>
    <property type="molecule type" value="Genomic_DNA"/>
</dbReference>
<organism evidence="1 2">
    <name type="scientific">Reticulibacter mediterranei</name>
    <dbReference type="NCBI Taxonomy" id="2778369"/>
    <lineage>
        <taxon>Bacteria</taxon>
        <taxon>Bacillati</taxon>
        <taxon>Chloroflexota</taxon>
        <taxon>Ktedonobacteria</taxon>
        <taxon>Ktedonobacterales</taxon>
        <taxon>Reticulibacteraceae</taxon>
        <taxon>Reticulibacter</taxon>
    </lineage>
</organism>
<dbReference type="InterPro" id="IPR011009">
    <property type="entry name" value="Kinase-like_dom_sf"/>
</dbReference>
<proteinExistence type="predicted"/>
<name>A0A8J3IZK1_9CHLR</name>
<gene>
    <name evidence="1" type="ORF">KSF_081840</name>
</gene>
<dbReference type="RefSeq" id="WP_220208901.1">
    <property type="nucleotide sequence ID" value="NZ_BNJK01000002.1"/>
</dbReference>
<accession>A0A8J3IZK1</accession>
<comment type="caution">
    <text evidence="1">The sequence shown here is derived from an EMBL/GenBank/DDBJ whole genome shotgun (WGS) entry which is preliminary data.</text>
</comment>
<sequence>MSSAELDHLSTLLSKARIPEEIFGSLTGTRAEMLDAARKTFRQLAKVAHPDVYQGTADFERAGILFKQLTKLWEQAQLRIEQGIYGKAGIKETFIPFMIRTGTRHYSIEHLLTHGDLCTLYTGCFTQAGRQIRGLLKIPMKPGDNDLMANEARILNHLRASEGYEKLRHFVPQLVDSFSYLEQESGVVRNINVFKHIDGLYSLKEVREAYPEGIDPKDMAWIWRRVLIALNFAHSNHVIHGAVLPIHIMIHPEQHGLVLIDWSYAVLRPVETGERISAISSAYRDWYPAEVFAHEEPTPGLDIAMAARCMLDLLGGDPHKRTLSAALPWQLQSYFKGCTLPNPRQRPQDAYSLLQDFDTLIERLWGPKKFHVFTMPKR</sequence>
<reference evidence="1" key="1">
    <citation type="submission" date="2020-10" db="EMBL/GenBank/DDBJ databases">
        <title>Taxonomic study of unclassified bacteria belonging to the class Ktedonobacteria.</title>
        <authorList>
            <person name="Yabe S."/>
            <person name="Wang C.M."/>
            <person name="Zheng Y."/>
            <person name="Sakai Y."/>
            <person name="Cavaletti L."/>
            <person name="Monciardini P."/>
            <person name="Donadio S."/>
        </authorList>
    </citation>
    <scope>NUCLEOTIDE SEQUENCE</scope>
    <source>
        <strain evidence="1">ID150040</strain>
    </source>
</reference>
<dbReference type="SUPFAM" id="SSF56112">
    <property type="entry name" value="Protein kinase-like (PK-like)"/>
    <property type="match status" value="1"/>
</dbReference>
<dbReference type="Proteomes" id="UP000597444">
    <property type="component" value="Unassembled WGS sequence"/>
</dbReference>